<accession>A0A7Z7HRW4</accession>
<evidence type="ECO:0000313" key="2">
    <source>
        <dbReference type="EMBL" id="SMB28118.1"/>
    </source>
</evidence>
<sequence length="91" mass="10296">MQSAHGRLLQLLDCATHEQKSGDRNHDADDSASDSHCIRFRVRQSSRNLRRNSGMDGNRKRHQGNGQEGQFVFQFHDEILIQLPGIPPAGF</sequence>
<feature type="region of interest" description="Disordered" evidence="1">
    <location>
        <begin position="18"/>
        <end position="66"/>
    </location>
</feature>
<evidence type="ECO:0000313" key="3">
    <source>
        <dbReference type="Proteomes" id="UP000242886"/>
    </source>
</evidence>
<dbReference type="Proteomes" id="UP000242886">
    <property type="component" value="Chromosome SDENCHOL"/>
</dbReference>
<protein>
    <submittedName>
        <fullName evidence="2">Uncharacterized protein</fullName>
    </submittedName>
</protein>
<dbReference type="EMBL" id="LT837803">
    <property type="protein sequence ID" value="SMB28118.1"/>
    <property type="molecule type" value="Genomic_DNA"/>
</dbReference>
<dbReference type="AlphaFoldDB" id="A0A7Z7HRW4"/>
<feature type="compositionally biased region" description="Basic and acidic residues" evidence="1">
    <location>
        <begin position="18"/>
        <end position="29"/>
    </location>
</feature>
<reference evidence="2" key="1">
    <citation type="submission" date="2017-03" db="EMBL/GenBank/DDBJ databases">
        <authorList>
            <consortium name="AG Boll"/>
        </authorList>
    </citation>
    <scope>NUCLEOTIDE SEQUENCE [LARGE SCALE GENOMIC DNA]</scope>
    <source>
        <strain evidence="2">Chol</strain>
    </source>
</reference>
<keyword evidence="3" id="KW-1185">Reference proteome</keyword>
<organism evidence="2 3">
    <name type="scientific">Sterolibacterium denitrificans</name>
    <dbReference type="NCBI Taxonomy" id="157592"/>
    <lineage>
        <taxon>Bacteria</taxon>
        <taxon>Pseudomonadati</taxon>
        <taxon>Pseudomonadota</taxon>
        <taxon>Betaproteobacteria</taxon>
        <taxon>Nitrosomonadales</taxon>
        <taxon>Sterolibacteriaceae</taxon>
        <taxon>Sterolibacterium</taxon>
    </lineage>
</organism>
<name>A0A7Z7HRW4_9PROT</name>
<gene>
    <name evidence="2" type="ORF">SDENCHOL_20564</name>
</gene>
<evidence type="ECO:0000256" key="1">
    <source>
        <dbReference type="SAM" id="MobiDB-lite"/>
    </source>
</evidence>
<proteinExistence type="predicted"/>
<feature type="compositionally biased region" description="Basic residues" evidence="1">
    <location>
        <begin position="38"/>
        <end position="50"/>
    </location>
</feature>